<reference evidence="4" key="1">
    <citation type="submission" date="2020-11" db="EMBL/GenBank/DDBJ databases">
        <authorList>
            <consortium name="DOE Joint Genome Institute"/>
            <person name="Ahrendt S."/>
            <person name="Riley R."/>
            <person name="Andreopoulos W."/>
            <person name="Labutti K."/>
            <person name="Pangilinan J."/>
            <person name="Ruiz-Duenas F.J."/>
            <person name="Barrasa J.M."/>
            <person name="Sanchez-Garcia M."/>
            <person name="Camarero S."/>
            <person name="Miyauchi S."/>
            <person name="Serrano A."/>
            <person name="Linde D."/>
            <person name="Babiker R."/>
            <person name="Drula E."/>
            <person name="Ayuso-Fernandez I."/>
            <person name="Pacheco R."/>
            <person name="Padilla G."/>
            <person name="Ferreira P."/>
            <person name="Barriuso J."/>
            <person name="Kellner H."/>
            <person name="Castanera R."/>
            <person name="Alfaro M."/>
            <person name="Ramirez L."/>
            <person name="Pisabarro A.G."/>
            <person name="Kuo A."/>
            <person name="Tritt A."/>
            <person name="Lipzen A."/>
            <person name="He G."/>
            <person name="Yan M."/>
            <person name="Ng V."/>
            <person name="Cullen D."/>
            <person name="Martin F."/>
            <person name="Rosso M.-N."/>
            <person name="Henrissat B."/>
            <person name="Hibbett D."/>
            <person name="Martinez A.T."/>
            <person name="Grigoriev I.V."/>
        </authorList>
    </citation>
    <scope>NUCLEOTIDE SEQUENCE</scope>
    <source>
        <strain evidence="4">MF-IS2</strain>
    </source>
</reference>
<dbReference type="OrthoDB" id="191150at2759"/>
<dbReference type="GO" id="GO:0017128">
    <property type="term" value="F:phospholipid scramblase activity"/>
    <property type="evidence" value="ECO:0007669"/>
    <property type="project" value="InterPro"/>
</dbReference>
<proteinExistence type="inferred from homology"/>
<dbReference type="GO" id="GO:0005886">
    <property type="term" value="C:plasma membrane"/>
    <property type="evidence" value="ECO:0007669"/>
    <property type="project" value="TreeGrafter"/>
</dbReference>
<keyword evidence="5" id="KW-1185">Reference proteome</keyword>
<dbReference type="AlphaFoldDB" id="A0A9P5XP49"/>
<accession>A0A9P5XP49</accession>
<dbReference type="Pfam" id="PF03803">
    <property type="entry name" value="Scramblase"/>
    <property type="match status" value="1"/>
</dbReference>
<dbReference type="EMBL" id="MU151063">
    <property type="protein sequence ID" value="KAF9453266.1"/>
    <property type="molecule type" value="Genomic_DNA"/>
</dbReference>
<evidence type="ECO:0000313" key="5">
    <source>
        <dbReference type="Proteomes" id="UP000807342"/>
    </source>
</evidence>
<comment type="similarity">
    <text evidence="1 2">Belongs to the phospholipid scramblase family.</text>
</comment>
<name>A0A9P5XP49_9AGAR</name>
<evidence type="ECO:0000256" key="1">
    <source>
        <dbReference type="ARBA" id="ARBA00005350"/>
    </source>
</evidence>
<gene>
    <name evidence="4" type="ORF">P691DRAFT_801606</name>
</gene>
<evidence type="ECO:0000256" key="2">
    <source>
        <dbReference type="RuleBase" id="RU363116"/>
    </source>
</evidence>
<feature type="region of interest" description="Disordered" evidence="3">
    <location>
        <begin position="37"/>
        <end position="96"/>
    </location>
</feature>
<dbReference type="InterPro" id="IPR005552">
    <property type="entry name" value="Scramblase"/>
</dbReference>
<evidence type="ECO:0000313" key="4">
    <source>
        <dbReference type="EMBL" id="KAF9453266.1"/>
    </source>
</evidence>
<evidence type="ECO:0000256" key="3">
    <source>
        <dbReference type="SAM" id="MobiDB-lite"/>
    </source>
</evidence>
<organism evidence="4 5">
    <name type="scientific">Macrolepiota fuliginosa MF-IS2</name>
    <dbReference type="NCBI Taxonomy" id="1400762"/>
    <lineage>
        <taxon>Eukaryota</taxon>
        <taxon>Fungi</taxon>
        <taxon>Dikarya</taxon>
        <taxon>Basidiomycota</taxon>
        <taxon>Agaricomycotina</taxon>
        <taxon>Agaricomycetes</taxon>
        <taxon>Agaricomycetidae</taxon>
        <taxon>Agaricales</taxon>
        <taxon>Agaricineae</taxon>
        <taxon>Agaricaceae</taxon>
        <taxon>Macrolepiota</taxon>
    </lineage>
</organism>
<dbReference type="Proteomes" id="UP000807342">
    <property type="component" value="Unassembled WGS sequence"/>
</dbReference>
<dbReference type="PANTHER" id="PTHR23248:SF9">
    <property type="entry name" value="PHOSPHOLIPID SCRAMBLASE"/>
    <property type="match status" value="1"/>
</dbReference>
<protein>
    <recommendedName>
        <fullName evidence="2">Phospholipid scramblase</fullName>
    </recommendedName>
</protein>
<comment type="caution">
    <text evidence="4">The sequence shown here is derived from an EMBL/GenBank/DDBJ whole genome shotgun (WGS) entry which is preliminary data.</text>
</comment>
<dbReference type="PANTHER" id="PTHR23248">
    <property type="entry name" value="PHOSPHOLIPID SCRAMBLASE-RELATED"/>
    <property type="match status" value="1"/>
</dbReference>
<sequence>MTLVPAKHFLSRSAFIMPRCSHLRLLTLQHQHQSRRSYALSRFPNRRATGVGRSRDPTTTTNLSRRRQGLDESQPLEDTPSGDESRMWHTSQRAPTSNFEEGLDKLLIQNDTLIIERQIEMLNIFVGFEQCNKYTISNEEGEPLGFIAEEDRGFIGAITRQAFATHRPLRAVVLDTSGSPILWLRRPFSWINSRMYVQRLRNLSDYTREGEPILDTFGEVQQIWHPWRRRYDLFLRECQKRILSLASEPQPEPEPAVFTQVAKIDAPFLAWDFQLSDGRGQDIALISRAFRGVGREIFTDTGRYSVCFKPVVLLPGGQGYVPQTSSRVLTLDERALYLALAINIDADYFSRRSHTGMGGLFHFSTWE</sequence>